<dbReference type="eggNOG" id="ENOG5032VSG">
    <property type="taxonomic scope" value="Bacteria"/>
</dbReference>
<proteinExistence type="predicted"/>
<dbReference type="EMBL" id="JGYS01000006">
    <property type="protein sequence ID" value="KFI55244.1"/>
    <property type="molecule type" value="Genomic_DNA"/>
</dbReference>
<feature type="region of interest" description="Disordered" evidence="2">
    <location>
        <begin position="209"/>
        <end position="232"/>
    </location>
</feature>
<name>A0A087A8Z4_9BIFI</name>
<feature type="region of interest" description="Disordered" evidence="2">
    <location>
        <begin position="305"/>
        <end position="375"/>
    </location>
</feature>
<gene>
    <name evidence="4" type="ORF">BCAL_1260</name>
</gene>
<keyword evidence="3" id="KW-1133">Transmembrane helix</keyword>
<dbReference type="STRING" id="1437609.BCAL_1260"/>
<evidence type="ECO:0000256" key="2">
    <source>
        <dbReference type="SAM" id="MobiDB-lite"/>
    </source>
</evidence>
<keyword evidence="3" id="KW-0812">Transmembrane</keyword>
<feature type="region of interest" description="Disordered" evidence="2">
    <location>
        <begin position="410"/>
        <end position="508"/>
    </location>
</feature>
<feature type="compositionally biased region" description="Basic and acidic residues" evidence="2">
    <location>
        <begin position="429"/>
        <end position="445"/>
    </location>
</feature>
<feature type="compositionally biased region" description="Polar residues" evidence="2">
    <location>
        <begin position="341"/>
        <end position="355"/>
    </location>
</feature>
<keyword evidence="1" id="KW-0175">Coiled coil</keyword>
<feature type="coiled-coil region" evidence="1">
    <location>
        <begin position="245"/>
        <end position="290"/>
    </location>
</feature>
<feature type="transmembrane region" description="Helical" evidence="3">
    <location>
        <begin position="129"/>
        <end position="147"/>
    </location>
</feature>
<organism evidence="4 5">
    <name type="scientific">Bifidobacterium callitrichos DSM 23973</name>
    <dbReference type="NCBI Taxonomy" id="1437609"/>
    <lineage>
        <taxon>Bacteria</taxon>
        <taxon>Bacillati</taxon>
        <taxon>Actinomycetota</taxon>
        <taxon>Actinomycetes</taxon>
        <taxon>Bifidobacteriales</taxon>
        <taxon>Bifidobacteriaceae</taxon>
        <taxon>Bifidobacterium</taxon>
    </lineage>
</organism>
<reference evidence="4 5" key="1">
    <citation type="submission" date="2014-03" db="EMBL/GenBank/DDBJ databases">
        <title>Genomics of Bifidobacteria.</title>
        <authorList>
            <person name="Ventura M."/>
            <person name="Milani C."/>
            <person name="Lugli G.A."/>
        </authorList>
    </citation>
    <scope>NUCLEOTIDE SEQUENCE [LARGE SCALE GENOMIC DNA]</scope>
    <source>
        <strain evidence="4 5">DSM 23973</strain>
    </source>
</reference>
<accession>A0A087A8Z4</accession>
<feature type="transmembrane region" description="Helical" evidence="3">
    <location>
        <begin position="35"/>
        <end position="54"/>
    </location>
</feature>
<sequence length="527" mass="56199">MRGESRRRVDRHAEFQSGECDGRLLLYVHMGYEQLSTVIVLIIVLIGVVVWLPIRTSNSMRHVEEHRDDRYSTSLHLVDEHSGTRFSDDTTFAKGVQMQPSERRASKLTPERIAEVRRLRHAAVRRRQMIVAALLVITVVVLVLAITLHFSTLFALIPAALTAVVLALGAHAASQARAWERKVAEAKARERKSKAARAKARKAAQAQAAQAQAAQVGSSPRGESAGDAAPTDEMTSLEIRRALRQAQIEQKRALAERARKIAEAQARVEAEQARLAAAQAEAEARAAAQAQAVAQAQAAQVAQAAQDQQTSAAPTASPESSAPHTQSAPNVGAPVMVAPQQAVSGATGSPVVSKNTSKTKDAAASQSDASDHTTELAEVHPARALDAYDMATSQDLISFSLGEARNVEAEPVAPESREIKSMRQVAKAEPVDAERERELAEEAKVETAPAQQADAHVKHEGQQPAEETQSAEPVAETNGVGATESDAGMSDVEAFHESEEQAKVAVPAATSDSLGNNLAAILARRGA</sequence>
<comment type="caution">
    <text evidence="4">The sequence shown here is derived from an EMBL/GenBank/DDBJ whole genome shotgun (WGS) entry which is preliminary data.</text>
</comment>
<keyword evidence="3" id="KW-0472">Membrane</keyword>
<evidence type="ECO:0000313" key="5">
    <source>
        <dbReference type="Proteomes" id="UP000029072"/>
    </source>
</evidence>
<dbReference type="AlphaFoldDB" id="A0A087A8Z4"/>
<evidence type="ECO:0000313" key="4">
    <source>
        <dbReference type="EMBL" id="KFI55244.1"/>
    </source>
</evidence>
<protein>
    <submittedName>
        <fullName evidence="4">Membrane protein</fullName>
    </submittedName>
</protein>
<dbReference type="Proteomes" id="UP000029072">
    <property type="component" value="Unassembled WGS sequence"/>
</dbReference>
<feature type="compositionally biased region" description="Low complexity" evidence="2">
    <location>
        <begin position="305"/>
        <end position="325"/>
    </location>
</feature>
<evidence type="ECO:0000256" key="1">
    <source>
        <dbReference type="SAM" id="Coils"/>
    </source>
</evidence>
<feature type="compositionally biased region" description="Basic and acidic residues" evidence="2">
    <location>
        <begin position="493"/>
        <end position="502"/>
    </location>
</feature>
<evidence type="ECO:0000256" key="3">
    <source>
        <dbReference type="SAM" id="Phobius"/>
    </source>
</evidence>